<keyword evidence="9 10" id="KW-0472">Membrane</keyword>
<evidence type="ECO:0000256" key="9">
    <source>
        <dbReference type="ARBA" id="ARBA00023136"/>
    </source>
</evidence>
<accession>A0A8H3BSX9</accession>
<name>A0A8H3BSX9_9AGAM</name>
<feature type="transmembrane region" description="Helical" evidence="10">
    <location>
        <begin position="672"/>
        <end position="695"/>
    </location>
</feature>
<evidence type="ECO:0000256" key="5">
    <source>
        <dbReference type="ARBA" id="ARBA00022679"/>
    </source>
</evidence>
<evidence type="ECO:0000256" key="11">
    <source>
        <dbReference type="SAM" id="SignalP"/>
    </source>
</evidence>
<keyword evidence="6 10" id="KW-0812">Transmembrane</keyword>
<organism evidence="12 13">
    <name type="scientific">Rhizoctonia solani</name>
    <dbReference type="NCBI Taxonomy" id="456999"/>
    <lineage>
        <taxon>Eukaryota</taxon>
        <taxon>Fungi</taxon>
        <taxon>Dikarya</taxon>
        <taxon>Basidiomycota</taxon>
        <taxon>Agaricomycotina</taxon>
        <taxon>Agaricomycetes</taxon>
        <taxon>Cantharellales</taxon>
        <taxon>Ceratobasidiaceae</taxon>
        <taxon>Rhizoctonia</taxon>
    </lineage>
</organism>
<feature type="transmembrane region" description="Helical" evidence="10">
    <location>
        <begin position="588"/>
        <end position="607"/>
    </location>
</feature>
<evidence type="ECO:0000256" key="7">
    <source>
        <dbReference type="ARBA" id="ARBA00022824"/>
    </source>
</evidence>
<keyword evidence="7 10" id="KW-0256">Endoplasmic reticulum</keyword>
<dbReference type="GO" id="GO:0042281">
    <property type="term" value="F:dolichyl pyrophosphate Man9GlcNAc2 alpha-1,3-glucosyltransferase activity"/>
    <property type="evidence" value="ECO:0007669"/>
    <property type="project" value="TreeGrafter"/>
</dbReference>
<protein>
    <recommendedName>
        <fullName evidence="10">Alpha-1,3-glucosyltransferase</fullName>
        <ecNumber evidence="10">2.4.1.-</ecNumber>
    </recommendedName>
</protein>
<dbReference type="PANTHER" id="PTHR12413">
    <property type="entry name" value="DOLICHYL GLYCOSYLTRANSFERASE"/>
    <property type="match status" value="1"/>
</dbReference>
<feature type="transmembrane region" description="Helical" evidence="10">
    <location>
        <begin position="381"/>
        <end position="400"/>
    </location>
</feature>
<dbReference type="EC" id="2.4.1.-" evidence="10"/>
<sequence>MSSRTSHSTFSSLYLLVYFIMSHWELKPKPGQSWLECLNEWSDKVGARIDWKFSVNNGSTQVWRAVAEIDGTQMSRYHGEGGSKDDAKNAVAYLLNKNCVLCRSETDFDEILSPQPRPHPRLLNTSQLLLQQAQTWPLSPLNPSSRGRTVSLASIAPESTLHGQPHESAARRFVRWMARNGLREWTPWVIIAWTVLVKCAVGLGGYSGEGTKPMHGDYEAQRHWMEITYHLPISQWYSYDLQYWGLDYPPLTAYISWICGFVAHKINPAWVALDASRGYESPTSKHFMRMSVLLLELLVYVPAVYVYTRIALPGRSRRTQNIALLSVLLQPALILVDHGHFQYNSVMLGLTLWAVNMFHLGYDLLGAMFFVASLGFKQMGLYYAPAVGCYLLGKCFWLGKTHGTRHFIRLALVTILSFGLLFLPFLTPSLLAQSIKQIFPFARGLFEDKVANFWCASDVVLVKWRKLGWISETSLQRIALLVTLLGIFPGAWMVFGWGFIGGAEATSTNGDLASIDESDNMSTNLTRRRGPTLPILPFALFSSAMSFFMFSVQVHEKSILLPLMPVTLLLAARAESEVESVGMGLGSVWEWGVLVNNVAVFSMWPLLKRDGQGLNYAVLTLLWNYVIGYDPLALSPSLVKVLSIAAYATLALIHTLEAFIPAPARYPDLYPVLNVLLSASIFGATWISIGGIMMFQSAWATGGFDMGSTRTPAMLRPVESASAKSSPSSPKVSEMFVTESVRKRRSGLGDVGRVGSNGIGIDAS</sequence>
<comment type="caution">
    <text evidence="12">The sequence shown here is derived from an EMBL/GenBank/DDBJ whole genome shotgun (WGS) entry which is preliminary data.</text>
</comment>
<dbReference type="InterPro" id="IPR004856">
    <property type="entry name" value="Glyco_trans_ALG6/ALG8"/>
</dbReference>
<dbReference type="AlphaFoldDB" id="A0A8H3BSX9"/>
<feature type="signal peptide" evidence="11">
    <location>
        <begin position="1"/>
        <end position="22"/>
    </location>
</feature>
<evidence type="ECO:0000256" key="10">
    <source>
        <dbReference type="RuleBase" id="RU363110"/>
    </source>
</evidence>
<evidence type="ECO:0000256" key="1">
    <source>
        <dbReference type="ARBA" id="ARBA00004477"/>
    </source>
</evidence>
<evidence type="ECO:0000313" key="13">
    <source>
        <dbReference type="Proteomes" id="UP000663853"/>
    </source>
</evidence>
<comment type="pathway">
    <text evidence="2 10">Protein modification; protein glycosylation.</text>
</comment>
<feature type="transmembrane region" description="Helical" evidence="10">
    <location>
        <begin position="614"/>
        <end position="632"/>
    </location>
</feature>
<reference evidence="12" key="1">
    <citation type="submission" date="2021-01" db="EMBL/GenBank/DDBJ databases">
        <authorList>
            <person name="Kaushik A."/>
        </authorList>
    </citation>
    <scope>NUCLEOTIDE SEQUENCE</scope>
    <source>
        <strain evidence="12">AG6-10EEA</strain>
    </source>
</reference>
<keyword evidence="5 10" id="KW-0808">Transferase</keyword>
<feature type="chain" id="PRO_5034091846" description="Alpha-1,3-glucosyltransferase" evidence="11">
    <location>
        <begin position="23"/>
        <end position="764"/>
    </location>
</feature>
<dbReference type="EMBL" id="CAJMXA010001564">
    <property type="protein sequence ID" value="CAE6464100.1"/>
    <property type="molecule type" value="Genomic_DNA"/>
</dbReference>
<feature type="transmembrane region" description="Helical" evidence="10">
    <location>
        <begin position="478"/>
        <end position="500"/>
    </location>
</feature>
<dbReference type="PANTHER" id="PTHR12413:SF1">
    <property type="entry name" value="DOLICHYL PYROPHOSPHATE MAN9GLCNAC2 ALPHA-1,3-GLUCOSYLTRANSFERASE"/>
    <property type="match status" value="1"/>
</dbReference>
<feature type="transmembrane region" description="Helical" evidence="10">
    <location>
        <begin position="353"/>
        <end position="374"/>
    </location>
</feature>
<feature type="transmembrane region" description="Helical" evidence="10">
    <location>
        <begin position="185"/>
        <end position="206"/>
    </location>
</feature>
<comment type="subcellular location">
    <subcellularLocation>
        <location evidence="1 10">Endoplasmic reticulum membrane</location>
        <topology evidence="1 10">Multi-pass membrane protein</topology>
    </subcellularLocation>
</comment>
<evidence type="ECO:0000256" key="4">
    <source>
        <dbReference type="ARBA" id="ARBA00022676"/>
    </source>
</evidence>
<comment type="similarity">
    <text evidence="3 10">Belongs to the ALG6/ALG8 glucosyltransferase family.</text>
</comment>
<keyword evidence="8 10" id="KW-1133">Transmembrane helix</keyword>
<dbReference type="Proteomes" id="UP000663853">
    <property type="component" value="Unassembled WGS sequence"/>
</dbReference>
<feature type="transmembrane region" description="Helical" evidence="10">
    <location>
        <begin position="535"/>
        <end position="552"/>
    </location>
</feature>
<evidence type="ECO:0000256" key="3">
    <source>
        <dbReference type="ARBA" id="ARBA00008715"/>
    </source>
</evidence>
<feature type="transmembrane region" description="Helical" evidence="10">
    <location>
        <begin position="287"/>
        <end position="310"/>
    </location>
</feature>
<proteinExistence type="inferred from homology"/>
<evidence type="ECO:0000313" key="12">
    <source>
        <dbReference type="EMBL" id="CAE6464100.1"/>
    </source>
</evidence>
<keyword evidence="11" id="KW-0732">Signal</keyword>
<evidence type="ECO:0000256" key="8">
    <source>
        <dbReference type="ARBA" id="ARBA00022989"/>
    </source>
</evidence>
<keyword evidence="4 10" id="KW-0328">Glycosyltransferase</keyword>
<feature type="transmembrane region" description="Helical" evidence="10">
    <location>
        <begin position="406"/>
        <end position="426"/>
    </location>
</feature>
<gene>
    <name evidence="12" type="ORF">RDB_LOCUS65519</name>
</gene>
<dbReference type="UniPathway" id="UPA00378"/>
<evidence type="ECO:0000256" key="6">
    <source>
        <dbReference type="ARBA" id="ARBA00022692"/>
    </source>
</evidence>
<dbReference type="Pfam" id="PF03155">
    <property type="entry name" value="Alg6_Alg8"/>
    <property type="match status" value="1"/>
</dbReference>
<evidence type="ECO:0000256" key="2">
    <source>
        <dbReference type="ARBA" id="ARBA00004922"/>
    </source>
</evidence>
<dbReference type="GO" id="GO:0005789">
    <property type="term" value="C:endoplasmic reticulum membrane"/>
    <property type="evidence" value="ECO:0007669"/>
    <property type="project" value="UniProtKB-SubCell"/>
</dbReference>
<feature type="transmembrane region" description="Helical" evidence="10">
    <location>
        <begin position="638"/>
        <end position="660"/>
    </location>
</feature>